<dbReference type="SUPFAM" id="SSF142433">
    <property type="entry name" value="CinA-like"/>
    <property type="match status" value="1"/>
</dbReference>
<reference evidence="2 3" key="1">
    <citation type="submission" date="2016-11" db="EMBL/GenBank/DDBJ databases">
        <title>Genome sequencing of Zhihengliuella aestuarii B18 antagonistic to Plasmodiophora brassicae.</title>
        <authorList>
            <person name="Luo Y."/>
        </authorList>
    </citation>
    <scope>NUCLEOTIDE SEQUENCE [LARGE SCALE GENOMIC DNA]</scope>
    <source>
        <strain evidence="2 3">B18</strain>
    </source>
</reference>
<dbReference type="RefSeq" id="WP_071893795.1">
    <property type="nucleotide sequence ID" value="NZ_CP018135.1"/>
</dbReference>
<name>A0A1L2ZLR4_9MICC</name>
<dbReference type="InterPro" id="IPR036653">
    <property type="entry name" value="CinA-like_C"/>
</dbReference>
<dbReference type="KEGG" id="nae:BHE16_03990"/>
<proteinExistence type="predicted"/>
<dbReference type="STRING" id="556325.BHE16_03990"/>
<dbReference type="Proteomes" id="UP000183530">
    <property type="component" value="Chromosome"/>
</dbReference>
<evidence type="ECO:0000313" key="3">
    <source>
        <dbReference type="Proteomes" id="UP000183530"/>
    </source>
</evidence>
<dbReference type="NCBIfam" id="TIGR00199">
    <property type="entry name" value="PncC_domain"/>
    <property type="match status" value="1"/>
</dbReference>
<dbReference type="AlphaFoldDB" id="A0A1L2ZLR4"/>
<dbReference type="Gene3D" id="3.90.950.20">
    <property type="entry name" value="CinA-like"/>
    <property type="match status" value="1"/>
</dbReference>
<keyword evidence="3" id="KW-1185">Reference proteome</keyword>
<evidence type="ECO:0000259" key="1">
    <source>
        <dbReference type="Pfam" id="PF02464"/>
    </source>
</evidence>
<dbReference type="InterPro" id="IPR008136">
    <property type="entry name" value="CinA_C"/>
</dbReference>
<feature type="domain" description="CinA C-terminal" evidence="1">
    <location>
        <begin position="16"/>
        <end position="164"/>
    </location>
</feature>
<evidence type="ECO:0000313" key="2">
    <source>
        <dbReference type="EMBL" id="APF40314.1"/>
    </source>
</evidence>
<protein>
    <recommendedName>
        <fullName evidence="1">CinA C-terminal domain-containing protein</fullName>
    </recommendedName>
</protein>
<gene>
    <name evidence="2" type="ORF">BHE16_03990</name>
</gene>
<accession>A0A1L2ZLR4</accession>
<dbReference type="OrthoDB" id="1253990at2"/>
<dbReference type="EMBL" id="CP018135">
    <property type="protein sequence ID" value="APF40314.1"/>
    <property type="molecule type" value="Genomic_DNA"/>
</dbReference>
<dbReference type="Pfam" id="PF02464">
    <property type="entry name" value="CinA"/>
    <property type="match status" value="1"/>
</dbReference>
<organism evidence="2 3">
    <name type="scientific">Neomicrococcus aestuarii</name>
    <dbReference type="NCBI Taxonomy" id="556325"/>
    <lineage>
        <taxon>Bacteria</taxon>
        <taxon>Bacillati</taxon>
        <taxon>Actinomycetota</taxon>
        <taxon>Actinomycetes</taxon>
        <taxon>Micrococcales</taxon>
        <taxon>Micrococcaceae</taxon>
        <taxon>Neomicrococcus</taxon>
    </lineage>
</organism>
<sequence length="187" mass="19081">MTANTASPHPSASGVAAEIVSCGVVQQATVATAESLTAGLVAATIADVPGASAVLRGGVVSYANEVKALLLDVPLDLLDERGSVDPAVAEAMARGARDRCVATFGIATTGVAGPDAHDGKPVGTVFIGWADATGSGSVEQHFQGNRETIRHLSRDAALEILLERMKSGNSPLNAQLRGTSIDSYKFL</sequence>